<evidence type="ECO:0000256" key="10">
    <source>
        <dbReference type="SAM" id="Phobius"/>
    </source>
</evidence>
<dbReference type="NCBIfam" id="TIGR01494">
    <property type="entry name" value="ATPase_P-type"/>
    <property type="match status" value="2"/>
</dbReference>
<dbReference type="Gene3D" id="2.70.150.10">
    <property type="entry name" value="Calcium-transporting ATPase, cytoplasmic transduction domain A"/>
    <property type="match status" value="1"/>
</dbReference>
<feature type="transmembrane region" description="Helical" evidence="10">
    <location>
        <begin position="993"/>
        <end position="1013"/>
    </location>
</feature>
<dbReference type="InterPro" id="IPR008250">
    <property type="entry name" value="ATPase_P-typ_transduc_dom_A_sf"/>
</dbReference>
<dbReference type="Pfam" id="PF00690">
    <property type="entry name" value="Cation_ATPase_N"/>
    <property type="match status" value="1"/>
</dbReference>
<dbReference type="InterPro" id="IPR006068">
    <property type="entry name" value="ATPase_P-typ_cation-transptr_C"/>
</dbReference>
<keyword evidence="5" id="KW-0067">ATP-binding</keyword>
<dbReference type="InterPro" id="IPR004014">
    <property type="entry name" value="ATPase_P-typ_cation-transptr_N"/>
</dbReference>
<evidence type="ECO:0000256" key="4">
    <source>
        <dbReference type="ARBA" id="ARBA00022741"/>
    </source>
</evidence>
<feature type="transmembrane region" description="Helical" evidence="10">
    <location>
        <begin position="367"/>
        <end position="387"/>
    </location>
</feature>
<evidence type="ECO:0000313" key="13">
    <source>
        <dbReference type="Proteomes" id="UP000237144"/>
    </source>
</evidence>
<feature type="transmembrane region" description="Helical" evidence="10">
    <location>
        <begin position="1033"/>
        <end position="1051"/>
    </location>
</feature>
<feature type="domain" description="Cation-transporting P-type ATPase N-terminal" evidence="11">
    <location>
        <begin position="121"/>
        <end position="194"/>
    </location>
</feature>
<dbReference type="SFLD" id="SFLDG00002">
    <property type="entry name" value="C1.7:_P-type_atpase_like"/>
    <property type="match status" value="1"/>
</dbReference>
<sequence length="1102" mass="121325">MAPPTSTNEKMGEKWDDAGESELSYAPTPLERAVTFTGAAATGLKLPPRTQTRTHASQIPIGYRTLSIHVYDSQRFDANERKHSSKRSGGFSSWLPWSKKSAPAAGGLDAGENVDFFSRLDYHTIDAEAVLTRFNVSSTEGLTLSAATKRLQRNGKNVLERRKPQLWKKLLRYFFGDFCAILWIGVIIFFISWRPLGDPPAPYNLALAIVVIIVIIFQAVFSGLQDFSAQRVMDSILSMVPENAVVLRDGEFTTIPSSDLVVGDVVQLTTGQKVPADMRIIKASNDLKFDRAVLTGESEEVPGTVTTDEQNFLEARNIAFLGTHVCNGTALAVVVLAGGSTVMGRINKLTAKGSDERTQLQREITRFVYIIIGLTVTLVIIMVVYWAAYLRRYHPGYINVVGILTNLMSLVVAFIPEGMPMAVAMTLSIVARRMKKAQVLPKSLSTVETLGTVNVVCSDKTGTLTENRMTVVSVGYVDEELVLPRVQLSSASFQTFRKGLVLNNDASFDPASGDLPISDRKIQGNATDGAVLRYAAALDGGLEAVSASYQRIFDIPFNSKNKFALTFVVAAGEKGDAAVSGGDIFVKGAPDILLDRCDTYLSGTEDGVVKPLDDDAKAKLVARQEEWSRKGQRVIMLTVKKHSTDKKPTTLEFEEDITDASSTGLTVVGLIGIVDPPREDIPHTVSEVRRAGSRFFMVTGDFRLTAVAIAQQVGILSRRGDPDRVSDFASKNRFQEAEQLQSERLSYIDGGLVIEGKEIFSLSPAEWDVVCKYEEIVFARTTPEQKLRIVTELRDRTHVVAVTGDGTNDGPALKAANVGIALISGSEVAMEAADLILMGPFSSIVESIRLGRLVFENLQKVISYLLPAGSWSEDWPVVLNVFFGCPLPLSSFLMIIICCFTDLACCIMLTFEQEEFDLLSLPPRDPSNSHLVGFKLYGHSYIFMGFMETIVAHSMFFLYMYQAAGIPMNKLFFSYTNFSDGYYGHSQDALNNFLNTGQCVYFVSLVIIQMFNLNSTRNKRMSIFQNGPQRNPWLALGPVLSLVIAIFVTEVPGMQRLFGTASVPIKFWLIPIPLGLGLLVMDEIRKVLVRTWPKGPIARIAW</sequence>
<dbReference type="InterPro" id="IPR050510">
    <property type="entry name" value="Cation_transp_ATPase_P-type"/>
</dbReference>
<evidence type="ECO:0000256" key="3">
    <source>
        <dbReference type="ARBA" id="ARBA00022692"/>
    </source>
</evidence>
<dbReference type="Gene3D" id="3.40.1110.10">
    <property type="entry name" value="Calcium-transporting ATPase, cytoplasmic domain N"/>
    <property type="match status" value="1"/>
</dbReference>
<dbReference type="Proteomes" id="UP000237144">
    <property type="component" value="Unassembled WGS sequence"/>
</dbReference>
<dbReference type="PROSITE" id="PS00154">
    <property type="entry name" value="ATPASE_E1_E2"/>
    <property type="match status" value="1"/>
</dbReference>
<feature type="transmembrane region" description="Helical" evidence="10">
    <location>
        <begin position="205"/>
        <end position="224"/>
    </location>
</feature>
<evidence type="ECO:0000256" key="1">
    <source>
        <dbReference type="ARBA" id="ARBA00004651"/>
    </source>
</evidence>
<evidence type="ECO:0000256" key="6">
    <source>
        <dbReference type="ARBA" id="ARBA00022967"/>
    </source>
</evidence>
<evidence type="ECO:0000256" key="9">
    <source>
        <dbReference type="SAM" id="MobiDB-lite"/>
    </source>
</evidence>
<dbReference type="GO" id="GO:0036376">
    <property type="term" value="P:sodium ion export across plasma membrane"/>
    <property type="evidence" value="ECO:0007669"/>
    <property type="project" value="TreeGrafter"/>
</dbReference>
<dbReference type="GO" id="GO:0030007">
    <property type="term" value="P:intracellular potassium ion homeostasis"/>
    <property type="evidence" value="ECO:0007669"/>
    <property type="project" value="TreeGrafter"/>
</dbReference>
<accession>A0A2S5BCH8</accession>
<feature type="transmembrane region" description="Helical" evidence="10">
    <location>
        <begin position="941"/>
        <end position="961"/>
    </location>
</feature>
<dbReference type="GO" id="GO:0005524">
    <property type="term" value="F:ATP binding"/>
    <property type="evidence" value="ECO:0007669"/>
    <property type="project" value="UniProtKB-KW"/>
</dbReference>
<comment type="caution">
    <text evidence="12">The sequence shown here is derived from an EMBL/GenBank/DDBJ whole genome shotgun (WGS) entry which is preliminary data.</text>
</comment>
<dbReference type="Gene3D" id="1.20.1110.10">
    <property type="entry name" value="Calcium-transporting ATPase, transmembrane domain"/>
    <property type="match status" value="1"/>
</dbReference>
<dbReference type="InterPro" id="IPR023214">
    <property type="entry name" value="HAD_sf"/>
</dbReference>
<evidence type="ECO:0000256" key="8">
    <source>
        <dbReference type="ARBA" id="ARBA00023136"/>
    </source>
</evidence>
<dbReference type="AlphaFoldDB" id="A0A2S5BCH8"/>
<protein>
    <recommendedName>
        <fullName evidence="11">Cation-transporting P-type ATPase N-terminal domain-containing protein</fullName>
    </recommendedName>
</protein>
<evidence type="ECO:0000259" key="11">
    <source>
        <dbReference type="SMART" id="SM00831"/>
    </source>
</evidence>
<reference evidence="12 13" key="1">
    <citation type="journal article" date="2018" name="Front. Microbiol.">
        <title>Prospects for Fungal Bioremediation of Acidic Radioactive Waste Sites: Characterization and Genome Sequence of Rhodotorula taiwanensis MD1149.</title>
        <authorList>
            <person name="Tkavc R."/>
            <person name="Matrosova V.Y."/>
            <person name="Grichenko O.E."/>
            <person name="Gostincar C."/>
            <person name="Volpe R.P."/>
            <person name="Klimenkova P."/>
            <person name="Gaidamakova E.K."/>
            <person name="Zhou C.E."/>
            <person name="Stewart B.J."/>
            <person name="Lyman M.G."/>
            <person name="Malfatti S.A."/>
            <person name="Rubinfeld B."/>
            <person name="Courtot M."/>
            <person name="Singh J."/>
            <person name="Dalgard C.L."/>
            <person name="Hamilton T."/>
            <person name="Frey K.G."/>
            <person name="Gunde-Cimerman N."/>
            <person name="Dugan L."/>
            <person name="Daly M.J."/>
        </authorList>
    </citation>
    <scope>NUCLEOTIDE SEQUENCE [LARGE SCALE GENOMIC DNA]</scope>
    <source>
        <strain evidence="12 13">MD1149</strain>
    </source>
</reference>
<keyword evidence="4" id="KW-0547">Nucleotide-binding</keyword>
<dbReference type="InterPro" id="IPR044492">
    <property type="entry name" value="P_typ_ATPase_HD_dom"/>
</dbReference>
<dbReference type="PANTHER" id="PTHR43294:SF21">
    <property type="entry name" value="CATION TRANSPORTING ATPASE"/>
    <property type="match status" value="1"/>
</dbReference>
<dbReference type="SUPFAM" id="SSF81660">
    <property type="entry name" value="Metal cation-transporting ATPase, ATP-binding domain N"/>
    <property type="match status" value="1"/>
</dbReference>
<dbReference type="GO" id="GO:1990573">
    <property type="term" value="P:potassium ion import across plasma membrane"/>
    <property type="evidence" value="ECO:0007669"/>
    <property type="project" value="TreeGrafter"/>
</dbReference>
<dbReference type="SFLD" id="SFLDF00027">
    <property type="entry name" value="p-type_atpase"/>
    <property type="match status" value="1"/>
</dbReference>
<dbReference type="SMART" id="SM00831">
    <property type="entry name" value="Cation_ATPase_N"/>
    <property type="match status" value="1"/>
</dbReference>
<dbReference type="GO" id="GO:0006883">
    <property type="term" value="P:intracellular sodium ion homeostasis"/>
    <property type="evidence" value="ECO:0007669"/>
    <property type="project" value="TreeGrafter"/>
</dbReference>
<dbReference type="STRING" id="741276.A0A2S5BCH8"/>
<keyword evidence="13" id="KW-1185">Reference proteome</keyword>
<dbReference type="GO" id="GO:0016887">
    <property type="term" value="F:ATP hydrolysis activity"/>
    <property type="evidence" value="ECO:0007669"/>
    <property type="project" value="InterPro"/>
</dbReference>
<dbReference type="InterPro" id="IPR001757">
    <property type="entry name" value="P_typ_ATPase"/>
</dbReference>
<dbReference type="PRINTS" id="PR00119">
    <property type="entry name" value="CATATPASE"/>
</dbReference>
<dbReference type="PRINTS" id="PR00121">
    <property type="entry name" value="NAKATPASE"/>
</dbReference>
<dbReference type="Pfam" id="PF00689">
    <property type="entry name" value="Cation_ATPase_C"/>
    <property type="match status" value="1"/>
</dbReference>
<evidence type="ECO:0000313" key="12">
    <source>
        <dbReference type="EMBL" id="POY74467.1"/>
    </source>
</evidence>
<feature type="transmembrane region" description="Helical" evidence="10">
    <location>
        <begin position="1063"/>
        <end position="1081"/>
    </location>
</feature>
<keyword evidence="3 10" id="KW-0812">Transmembrane</keyword>
<dbReference type="InterPro" id="IPR059000">
    <property type="entry name" value="ATPase_P-type_domA"/>
</dbReference>
<feature type="transmembrane region" description="Helical" evidence="10">
    <location>
        <begin position="892"/>
        <end position="911"/>
    </location>
</feature>
<dbReference type="GO" id="GO:0005391">
    <property type="term" value="F:P-type sodium:potassium-exchanging transporter activity"/>
    <property type="evidence" value="ECO:0007669"/>
    <property type="project" value="TreeGrafter"/>
</dbReference>
<dbReference type="Gene3D" id="3.40.50.1000">
    <property type="entry name" value="HAD superfamily/HAD-like"/>
    <property type="match status" value="1"/>
</dbReference>
<gene>
    <name evidence="12" type="ORF">BMF94_2466</name>
</gene>
<evidence type="ECO:0000256" key="7">
    <source>
        <dbReference type="ARBA" id="ARBA00022989"/>
    </source>
</evidence>
<dbReference type="EMBL" id="PJQD01000024">
    <property type="protein sequence ID" value="POY74467.1"/>
    <property type="molecule type" value="Genomic_DNA"/>
</dbReference>
<evidence type="ECO:0000256" key="2">
    <source>
        <dbReference type="ARBA" id="ARBA00022475"/>
    </source>
</evidence>
<dbReference type="SUPFAM" id="SSF81653">
    <property type="entry name" value="Calcium ATPase, transduction domain A"/>
    <property type="match status" value="1"/>
</dbReference>
<dbReference type="InterPro" id="IPR036412">
    <property type="entry name" value="HAD-like_sf"/>
</dbReference>
<dbReference type="SUPFAM" id="SSF56784">
    <property type="entry name" value="HAD-like"/>
    <property type="match status" value="1"/>
</dbReference>
<keyword evidence="6" id="KW-1278">Translocase</keyword>
<proteinExistence type="predicted"/>
<dbReference type="OrthoDB" id="158672at2759"/>
<dbReference type="PANTHER" id="PTHR43294">
    <property type="entry name" value="SODIUM/POTASSIUM-TRANSPORTING ATPASE SUBUNIT ALPHA"/>
    <property type="match status" value="1"/>
</dbReference>
<dbReference type="Pfam" id="PF13246">
    <property type="entry name" value="Cation_ATPase"/>
    <property type="match status" value="1"/>
</dbReference>
<dbReference type="SUPFAM" id="SSF81665">
    <property type="entry name" value="Calcium ATPase, transmembrane domain M"/>
    <property type="match status" value="1"/>
</dbReference>
<keyword evidence="2" id="KW-1003">Cell membrane</keyword>
<dbReference type="GO" id="GO:1902600">
    <property type="term" value="P:proton transmembrane transport"/>
    <property type="evidence" value="ECO:0007669"/>
    <property type="project" value="TreeGrafter"/>
</dbReference>
<feature type="region of interest" description="Disordered" evidence="9">
    <location>
        <begin position="1"/>
        <end position="21"/>
    </location>
</feature>
<dbReference type="Pfam" id="PF00122">
    <property type="entry name" value="E1-E2_ATPase"/>
    <property type="match status" value="1"/>
</dbReference>
<dbReference type="InterPro" id="IPR018303">
    <property type="entry name" value="ATPase_P-typ_P_site"/>
</dbReference>
<comment type="subcellular location">
    <subcellularLocation>
        <location evidence="1">Cell membrane</location>
        <topology evidence="1">Multi-pass membrane protein</topology>
    </subcellularLocation>
</comment>
<dbReference type="GO" id="GO:0005886">
    <property type="term" value="C:plasma membrane"/>
    <property type="evidence" value="ECO:0007669"/>
    <property type="project" value="UniProtKB-SubCell"/>
</dbReference>
<keyword evidence="7 10" id="KW-1133">Transmembrane helix</keyword>
<name>A0A2S5BCH8_9BASI</name>
<dbReference type="InterPro" id="IPR023298">
    <property type="entry name" value="ATPase_P-typ_TM_dom_sf"/>
</dbReference>
<keyword evidence="8 10" id="KW-0472">Membrane</keyword>
<dbReference type="SFLD" id="SFLDS00003">
    <property type="entry name" value="Haloacid_Dehalogenase"/>
    <property type="match status" value="1"/>
</dbReference>
<organism evidence="12 13">
    <name type="scientific">Rhodotorula taiwanensis</name>
    <dbReference type="NCBI Taxonomy" id="741276"/>
    <lineage>
        <taxon>Eukaryota</taxon>
        <taxon>Fungi</taxon>
        <taxon>Dikarya</taxon>
        <taxon>Basidiomycota</taxon>
        <taxon>Pucciniomycotina</taxon>
        <taxon>Microbotryomycetes</taxon>
        <taxon>Sporidiobolales</taxon>
        <taxon>Sporidiobolaceae</taxon>
        <taxon>Rhodotorula</taxon>
    </lineage>
</organism>
<dbReference type="FunFam" id="3.40.50.1000:FF:000001">
    <property type="entry name" value="Phospholipid-transporting ATPase IC"/>
    <property type="match status" value="1"/>
</dbReference>
<dbReference type="InterPro" id="IPR023299">
    <property type="entry name" value="ATPase_P-typ_cyto_dom_N"/>
</dbReference>
<evidence type="ECO:0000256" key="5">
    <source>
        <dbReference type="ARBA" id="ARBA00022840"/>
    </source>
</evidence>
<feature type="transmembrane region" description="Helical" evidence="10">
    <location>
        <begin position="170"/>
        <end position="193"/>
    </location>
</feature>